<dbReference type="Pfam" id="PF00072">
    <property type="entry name" value="Response_reg"/>
    <property type="match status" value="1"/>
</dbReference>
<evidence type="ECO:0000313" key="4">
    <source>
        <dbReference type="EMBL" id="ACC74579.1"/>
    </source>
</evidence>
<evidence type="ECO:0000256" key="2">
    <source>
        <dbReference type="PROSITE-ProRule" id="PRU00169"/>
    </source>
</evidence>
<dbReference type="InterPro" id="IPR050595">
    <property type="entry name" value="Bact_response_regulator"/>
</dbReference>
<dbReference type="SMART" id="SM00448">
    <property type="entry name" value="REC"/>
    <property type="match status" value="1"/>
</dbReference>
<dbReference type="InterPro" id="IPR011006">
    <property type="entry name" value="CheY-like_superfamily"/>
</dbReference>
<dbReference type="eggNOG" id="COG4566">
    <property type="taxonomic scope" value="Bacteria"/>
</dbReference>
<dbReference type="EMBL" id="CP001044">
    <property type="protein sequence ID" value="ACC74579.1"/>
    <property type="molecule type" value="Genomic_DNA"/>
</dbReference>
<dbReference type="Proteomes" id="UP000001192">
    <property type="component" value="Chromosome 2"/>
</dbReference>
<dbReference type="KEGG" id="bph:Bphy_5502"/>
<dbReference type="STRING" id="391038.Bphy_5502"/>
<keyword evidence="1 2" id="KW-0597">Phosphoprotein</keyword>
<protein>
    <submittedName>
        <fullName evidence="4">Response regulator receiver protein</fullName>
    </submittedName>
</protein>
<organism evidence="4 5">
    <name type="scientific">Paraburkholderia phymatum (strain DSM 17167 / CIP 108236 / LMG 21445 / STM815)</name>
    <name type="common">Burkholderia phymatum</name>
    <dbReference type="NCBI Taxonomy" id="391038"/>
    <lineage>
        <taxon>Bacteria</taxon>
        <taxon>Pseudomonadati</taxon>
        <taxon>Pseudomonadota</taxon>
        <taxon>Betaproteobacteria</taxon>
        <taxon>Burkholderiales</taxon>
        <taxon>Burkholderiaceae</taxon>
        <taxon>Paraburkholderia</taxon>
    </lineage>
</organism>
<dbReference type="Gene3D" id="3.40.50.2300">
    <property type="match status" value="1"/>
</dbReference>
<dbReference type="InterPro" id="IPR001789">
    <property type="entry name" value="Sig_transdc_resp-reg_receiver"/>
</dbReference>
<proteinExistence type="predicted"/>
<gene>
    <name evidence="4" type="ordered locus">Bphy_5502</name>
</gene>
<dbReference type="SUPFAM" id="SSF52172">
    <property type="entry name" value="CheY-like"/>
    <property type="match status" value="1"/>
</dbReference>
<dbReference type="PANTHER" id="PTHR44591">
    <property type="entry name" value="STRESS RESPONSE REGULATOR PROTEIN 1"/>
    <property type="match status" value="1"/>
</dbReference>
<accession>B2JP26</accession>
<keyword evidence="5" id="KW-1185">Reference proteome</keyword>
<feature type="modified residue" description="4-aspartylphosphate" evidence="2">
    <location>
        <position position="67"/>
    </location>
</feature>
<dbReference type="PROSITE" id="PS50110">
    <property type="entry name" value="RESPONSE_REGULATORY"/>
    <property type="match status" value="1"/>
</dbReference>
<evidence type="ECO:0000256" key="1">
    <source>
        <dbReference type="ARBA" id="ARBA00022553"/>
    </source>
</evidence>
<dbReference type="PANTHER" id="PTHR44591:SF25">
    <property type="entry name" value="CHEMOTAXIS TWO-COMPONENT RESPONSE REGULATOR"/>
    <property type="match status" value="1"/>
</dbReference>
<evidence type="ECO:0000259" key="3">
    <source>
        <dbReference type="PROSITE" id="PS50110"/>
    </source>
</evidence>
<reference evidence="5" key="1">
    <citation type="journal article" date="2014" name="Stand. Genomic Sci.">
        <title>Complete genome sequence of Burkholderia phymatum STM815(T), a broad host range and efficient nitrogen-fixing symbiont of Mimosa species.</title>
        <authorList>
            <person name="Moulin L."/>
            <person name="Klonowska A."/>
            <person name="Caroline B."/>
            <person name="Booth K."/>
            <person name="Vriezen J.A."/>
            <person name="Melkonian R."/>
            <person name="James E.K."/>
            <person name="Young J.P."/>
            <person name="Bena G."/>
            <person name="Hauser L."/>
            <person name="Land M."/>
            <person name="Kyrpides N."/>
            <person name="Bruce D."/>
            <person name="Chain P."/>
            <person name="Copeland A."/>
            <person name="Pitluck S."/>
            <person name="Woyke T."/>
            <person name="Lizotte-Waniewski M."/>
            <person name="Bristow J."/>
            <person name="Riley M."/>
        </authorList>
    </citation>
    <scope>NUCLEOTIDE SEQUENCE [LARGE SCALE GENOMIC DNA]</scope>
    <source>
        <strain evidence="5">DSM 17167 / CIP 108236 / LMG 21445 / STM815</strain>
    </source>
</reference>
<evidence type="ECO:0000313" key="5">
    <source>
        <dbReference type="Proteomes" id="UP000001192"/>
    </source>
</evidence>
<name>B2JP26_PARP8</name>
<feature type="domain" description="Response regulatory" evidence="3">
    <location>
        <begin position="15"/>
        <end position="130"/>
    </location>
</feature>
<dbReference type="HOGENOM" id="CLU_000445_69_8_4"/>
<dbReference type="AlphaFoldDB" id="B2JP26"/>
<sequence length="136" mass="14814">MKGCRKISMEAHTCFVAVVDDDTSVCRAIQRLLRSVGITADIFASGDEFLYAIGATPHYAPGCVILDVQMPGTDGVEVQRRLRGRMLPAIFITAYDDDETRETVMAAGAQAYFSKPFDDAVFIQSVCVALGVQRSD</sequence>
<dbReference type="GO" id="GO:0000160">
    <property type="term" value="P:phosphorelay signal transduction system"/>
    <property type="evidence" value="ECO:0007669"/>
    <property type="project" value="InterPro"/>
</dbReference>